<keyword evidence="2" id="KW-0812">Transmembrane</keyword>
<dbReference type="GO" id="GO:0004222">
    <property type="term" value="F:metalloendopeptidase activity"/>
    <property type="evidence" value="ECO:0007669"/>
    <property type="project" value="TreeGrafter"/>
</dbReference>
<dbReference type="EMBL" id="SMKO01000089">
    <property type="protein sequence ID" value="TDD00677.1"/>
    <property type="molecule type" value="Genomic_DNA"/>
</dbReference>
<gene>
    <name evidence="4" type="ORF">E1292_27930</name>
</gene>
<dbReference type="InterPro" id="IPR016047">
    <property type="entry name" value="M23ase_b-sheet_dom"/>
</dbReference>
<evidence type="ECO:0000313" key="5">
    <source>
        <dbReference type="Proteomes" id="UP000295258"/>
    </source>
</evidence>
<sequence>MNPHREDVMFPVILARIRMPMIIVGLLLAIGEFVHHVSWLSVVGLVLFLSGFASVFLPAGAVERRPIPVASPVRGRWLAVNSPADKVPSHGLHAYGQTYAVDLVNWPDEDTEWKAVVRAPVMSRPETFPGFGSPIYAPAAGTVVRARDFWRDHLSRNSWPALVYAMVEGFARELAGPSGVLGNHVILALGDGVYAAFAHLKRGSVQVRKGQRVEAGQLIGQCGNSGNSSEPHLHFQLMDSAHPSIAAGLPFAFEETLPDGTTRQSVPSKEQPLLSPSR</sequence>
<dbReference type="AlphaFoldDB" id="A0A4R4VB12"/>
<feature type="region of interest" description="Disordered" evidence="1">
    <location>
        <begin position="257"/>
        <end position="278"/>
    </location>
</feature>
<accession>A0A4R4VB12</accession>
<evidence type="ECO:0000313" key="4">
    <source>
        <dbReference type="EMBL" id="TDD00677.1"/>
    </source>
</evidence>
<feature type="transmembrane region" description="Helical" evidence="2">
    <location>
        <begin position="12"/>
        <end position="31"/>
    </location>
</feature>
<dbReference type="RefSeq" id="WP_132598187.1">
    <property type="nucleotide sequence ID" value="NZ_SMKO01000089.1"/>
</dbReference>
<dbReference type="Gene3D" id="2.70.70.10">
    <property type="entry name" value="Glucose Permease (Domain IIA)"/>
    <property type="match status" value="1"/>
</dbReference>
<protein>
    <submittedName>
        <fullName evidence="4">M23 family metallopeptidase</fullName>
    </submittedName>
</protein>
<name>A0A4R4VB12_9ACTN</name>
<dbReference type="CDD" id="cd12797">
    <property type="entry name" value="M23_peptidase"/>
    <property type="match status" value="1"/>
</dbReference>
<dbReference type="PANTHER" id="PTHR21666:SF270">
    <property type="entry name" value="MUREIN HYDROLASE ACTIVATOR ENVC"/>
    <property type="match status" value="1"/>
</dbReference>
<dbReference type="SUPFAM" id="SSF51261">
    <property type="entry name" value="Duplicated hybrid motif"/>
    <property type="match status" value="1"/>
</dbReference>
<keyword evidence="5" id="KW-1185">Reference proteome</keyword>
<dbReference type="InterPro" id="IPR011055">
    <property type="entry name" value="Dup_hybrid_motif"/>
</dbReference>
<evidence type="ECO:0000256" key="1">
    <source>
        <dbReference type="SAM" id="MobiDB-lite"/>
    </source>
</evidence>
<feature type="domain" description="M23ase beta-sheet core" evidence="3">
    <location>
        <begin position="132"/>
        <end position="241"/>
    </location>
</feature>
<comment type="caution">
    <text evidence="4">The sequence shown here is derived from an EMBL/GenBank/DDBJ whole genome shotgun (WGS) entry which is preliminary data.</text>
</comment>
<dbReference type="InterPro" id="IPR050570">
    <property type="entry name" value="Cell_wall_metabolism_enzyme"/>
</dbReference>
<dbReference type="Proteomes" id="UP000295258">
    <property type="component" value="Unassembled WGS sequence"/>
</dbReference>
<proteinExistence type="predicted"/>
<reference evidence="4 5" key="1">
    <citation type="submission" date="2019-03" db="EMBL/GenBank/DDBJ databases">
        <title>Draft genome sequences of novel Actinobacteria.</title>
        <authorList>
            <person name="Sahin N."/>
            <person name="Ay H."/>
            <person name="Saygin H."/>
        </authorList>
    </citation>
    <scope>NUCLEOTIDE SEQUENCE [LARGE SCALE GENOMIC DNA]</scope>
    <source>
        <strain evidence="4 5">KC310</strain>
    </source>
</reference>
<organism evidence="4 5">
    <name type="scientific">Nonomuraea deserti</name>
    <dbReference type="NCBI Taxonomy" id="1848322"/>
    <lineage>
        <taxon>Bacteria</taxon>
        <taxon>Bacillati</taxon>
        <taxon>Actinomycetota</taxon>
        <taxon>Actinomycetes</taxon>
        <taxon>Streptosporangiales</taxon>
        <taxon>Streptosporangiaceae</taxon>
        <taxon>Nonomuraea</taxon>
    </lineage>
</organism>
<evidence type="ECO:0000259" key="3">
    <source>
        <dbReference type="Pfam" id="PF01551"/>
    </source>
</evidence>
<dbReference type="Pfam" id="PF01551">
    <property type="entry name" value="Peptidase_M23"/>
    <property type="match status" value="1"/>
</dbReference>
<keyword evidence="2" id="KW-1133">Transmembrane helix</keyword>
<evidence type="ECO:0000256" key="2">
    <source>
        <dbReference type="SAM" id="Phobius"/>
    </source>
</evidence>
<dbReference type="PANTHER" id="PTHR21666">
    <property type="entry name" value="PEPTIDASE-RELATED"/>
    <property type="match status" value="1"/>
</dbReference>
<feature type="transmembrane region" description="Helical" evidence="2">
    <location>
        <begin position="37"/>
        <end position="57"/>
    </location>
</feature>
<keyword evidence="2" id="KW-0472">Membrane</keyword>
<feature type="compositionally biased region" description="Polar residues" evidence="1">
    <location>
        <begin position="259"/>
        <end position="278"/>
    </location>
</feature>